<keyword evidence="4" id="KW-1133">Transmembrane helix</keyword>
<evidence type="ECO:0000313" key="9">
    <source>
        <dbReference type="Proteomes" id="UP000694888"/>
    </source>
</evidence>
<evidence type="ECO:0000256" key="3">
    <source>
        <dbReference type="ARBA" id="ARBA00022692"/>
    </source>
</evidence>
<evidence type="ECO:0000313" key="12">
    <source>
        <dbReference type="RefSeq" id="XP_035826881.1"/>
    </source>
</evidence>
<evidence type="ECO:0000256" key="5">
    <source>
        <dbReference type="ARBA" id="ARBA00023136"/>
    </source>
</evidence>
<comment type="similarity">
    <text evidence="2">Belongs to the Tim17/Tim22/Tim23 family.</text>
</comment>
<evidence type="ECO:0000313" key="10">
    <source>
        <dbReference type="RefSeq" id="XP_035826879.1"/>
    </source>
</evidence>
<keyword evidence="9" id="KW-1185">Reference proteome</keyword>
<evidence type="ECO:0000256" key="4">
    <source>
        <dbReference type="ARBA" id="ARBA00022989"/>
    </source>
</evidence>
<feature type="compositionally biased region" description="Low complexity" evidence="8">
    <location>
        <begin position="94"/>
        <end position="104"/>
    </location>
</feature>
<feature type="region of interest" description="Disordered" evidence="8">
    <location>
        <begin position="94"/>
        <end position="134"/>
    </location>
</feature>
<organism evidence="9 13">
    <name type="scientific">Aplysia californica</name>
    <name type="common">California sea hare</name>
    <dbReference type="NCBI Taxonomy" id="6500"/>
    <lineage>
        <taxon>Eukaryota</taxon>
        <taxon>Metazoa</taxon>
        <taxon>Spiralia</taxon>
        <taxon>Lophotrochozoa</taxon>
        <taxon>Mollusca</taxon>
        <taxon>Gastropoda</taxon>
        <taxon>Heterobranchia</taxon>
        <taxon>Euthyneura</taxon>
        <taxon>Tectipleura</taxon>
        <taxon>Aplysiida</taxon>
        <taxon>Aplysioidea</taxon>
        <taxon>Aplysiidae</taxon>
        <taxon>Aplysia</taxon>
    </lineage>
</organism>
<evidence type="ECO:0000256" key="6">
    <source>
        <dbReference type="ARBA" id="ARBA00040778"/>
    </source>
</evidence>
<evidence type="ECO:0000256" key="2">
    <source>
        <dbReference type="ARBA" id="ARBA00008444"/>
    </source>
</evidence>
<name>A0ABM1VWU0_APLCA</name>
<dbReference type="RefSeq" id="XP_035826879.1">
    <property type="nucleotide sequence ID" value="XM_035970986.1"/>
</dbReference>
<dbReference type="PANTHER" id="PTHR13002:SF1">
    <property type="entry name" value="COMPLEX I ASSEMBLY FACTOR TIMMDC1, MITOCHONDRIAL"/>
    <property type="match status" value="1"/>
</dbReference>
<sequence length="339" mass="37586">MEKSILPKMAFELPVPSSPISKPADVRMSQINVLTQNLQSYPLQVRRLVLMQPSMRQLTPLLGSDVLPQCRTYLPKSAWKRNPFHQLFPVAQCSSDSRNSKSSSELTVSSGDDDQLPGVSARRSVTSTSSSTRQDDISGVQINMWLDQETGLDRLRQAYTIGSSGIFVQEDTRNLNTMLYRTALLGFFISVVISSQNETRKKQKHLSQTEALLKGVQSERQLPRQILKDAAKTTLKLTAWAAVLFHLPHAIAVYRNKTSIWEYAATSVLAFGVLGVSKSPRVFLSFVAAGAVTGTVGGYLICQVLTSAGLTQEQRHVERVKQYILDQRSMKAGIDDVPM</sequence>
<dbReference type="Proteomes" id="UP000694888">
    <property type="component" value="Unplaced"/>
</dbReference>
<gene>
    <name evidence="10 11 12 13" type="primary">LOC101851967</name>
</gene>
<dbReference type="InterPro" id="IPR055299">
    <property type="entry name" value="TIMMDC1"/>
</dbReference>
<evidence type="ECO:0000256" key="1">
    <source>
        <dbReference type="ARBA" id="ARBA00004141"/>
    </source>
</evidence>
<protein>
    <recommendedName>
        <fullName evidence="6">Complex I assembly factor TIMMDC1, mitochondrial</fullName>
    </recommendedName>
    <alternativeName>
        <fullName evidence="7">Translocase of inner mitochondrial membrane domain-containing protein 1</fullName>
    </alternativeName>
</protein>
<feature type="compositionally biased region" description="Low complexity" evidence="8">
    <location>
        <begin position="119"/>
        <end position="132"/>
    </location>
</feature>
<comment type="subcellular location">
    <subcellularLocation>
        <location evidence="1">Membrane</location>
        <topology evidence="1">Multi-pass membrane protein</topology>
    </subcellularLocation>
</comment>
<keyword evidence="3" id="KW-0812">Transmembrane</keyword>
<keyword evidence="5" id="KW-0472">Membrane</keyword>
<evidence type="ECO:0000256" key="7">
    <source>
        <dbReference type="ARBA" id="ARBA00041344"/>
    </source>
</evidence>
<reference evidence="10 11" key="1">
    <citation type="submission" date="2025-05" db="UniProtKB">
        <authorList>
            <consortium name="RefSeq"/>
        </authorList>
    </citation>
    <scope>IDENTIFICATION</scope>
</reference>
<accession>A0ABM1VWU0</accession>
<evidence type="ECO:0000313" key="13">
    <source>
        <dbReference type="RefSeq" id="XP_035826882.1"/>
    </source>
</evidence>
<dbReference type="RefSeq" id="XP_035826882.1">
    <property type="nucleotide sequence ID" value="XM_035970989.1"/>
</dbReference>
<proteinExistence type="inferred from homology"/>
<dbReference type="RefSeq" id="XP_035826880.1">
    <property type="nucleotide sequence ID" value="XM_035970987.1"/>
</dbReference>
<evidence type="ECO:0000313" key="11">
    <source>
        <dbReference type="RefSeq" id="XP_035826880.1"/>
    </source>
</evidence>
<evidence type="ECO:0000256" key="8">
    <source>
        <dbReference type="SAM" id="MobiDB-lite"/>
    </source>
</evidence>
<dbReference type="GeneID" id="101851967"/>
<dbReference type="RefSeq" id="XP_035826881.1">
    <property type="nucleotide sequence ID" value="XM_035970988.1"/>
</dbReference>
<dbReference type="PANTHER" id="PTHR13002">
    <property type="entry name" value="C3ORF1 PROTEIN-RELATED"/>
    <property type="match status" value="1"/>
</dbReference>